<protein>
    <submittedName>
        <fullName evidence="2">ISAs1 family transposase</fullName>
    </submittedName>
</protein>
<dbReference type="RefSeq" id="WP_341376073.1">
    <property type="nucleotide sequence ID" value="NZ_JBBUTF010000022.1"/>
</dbReference>
<dbReference type="InterPro" id="IPR032806">
    <property type="entry name" value="YbfD_N"/>
</dbReference>
<organism evidence="2 3">
    <name type="scientific">Pseudaquabacterium rugosum</name>
    <dbReference type="NCBI Taxonomy" id="2984194"/>
    <lineage>
        <taxon>Bacteria</taxon>
        <taxon>Pseudomonadati</taxon>
        <taxon>Pseudomonadota</taxon>
        <taxon>Betaproteobacteria</taxon>
        <taxon>Burkholderiales</taxon>
        <taxon>Sphaerotilaceae</taxon>
        <taxon>Pseudaquabacterium</taxon>
    </lineage>
</organism>
<dbReference type="InterPro" id="IPR051698">
    <property type="entry name" value="Transposase_11-like"/>
</dbReference>
<evidence type="ECO:0000313" key="3">
    <source>
        <dbReference type="Proteomes" id="UP001368500"/>
    </source>
</evidence>
<reference evidence="2 3" key="1">
    <citation type="submission" date="2024-04" db="EMBL/GenBank/DDBJ databases">
        <title>Novel species of the genus Ideonella isolated from streams.</title>
        <authorList>
            <person name="Lu H."/>
        </authorList>
    </citation>
    <scope>NUCLEOTIDE SEQUENCE [LARGE SCALE GENOMIC DNA]</scope>
    <source>
        <strain evidence="2 3">BYS139W</strain>
    </source>
</reference>
<dbReference type="Proteomes" id="UP001368500">
    <property type="component" value="Unassembled WGS sequence"/>
</dbReference>
<dbReference type="InterPro" id="IPR047647">
    <property type="entry name" value="ISAs1_transpos"/>
</dbReference>
<comment type="caution">
    <text evidence="2">The sequence shown here is derived from an EMBL/GenBank/DDBJ whole genome shotgun (WGS) entry which is preliminary data.</text>
</comment>
<evidence type="ECO:0000259" key="1">
    <source>
        <dbReference type="Pfam" id="PF13808"/>
    </source>
</evidence>
<name>A0ABU9BED7_9BURK</name>
<sequence length="123" mass="14061">MASDLTAAGDELMRRFEDLDDPRKPSGRFQYPLQELLLTALCAISAGAEDWVDVSEWGEFKLEWLRRFLPFEQGIASHDTFSRVFAMLDSARFEDCFRGWMTQLCPNLAQQHIAIDGKTLRGS</sequence>
<dbReference type="NCBIfam" id="NF033564">
    <property type="entry name" value="transpos_ISAs1"/>
    <property type="match status" value="1"/>
</dbReference>
<feature type="domain" description="H repeat-associated protein N-terminal" evidence="1">
    <location>
        <begin position="14"/>
        <end position="101"/>
    </location>
</feature>
<feature type="non-terminal residue" evidence="2">
    <location>
        <position position="123"/>
    </location>
</feature>
<gene>
    <name evidence="2" type="ORF">AACH11_20180</name>
</gene>
<keyword evidence="3" id="KW-1185">Reference proteome</keyword>
<dbReference type="EMBL" id="JBBUTF010000022">
    <property type="protein sequence ID" value="MEK8028286.1"/>
    <property type="molecule type" value="Genomic_DNA"/>
</dbReference>
<evidence type="ECO:0000313" key="2">
    <source>
        <dbReference type="EMBL" id="MEK8028286.1"/>
    </source>
</evidence>
<dbReference type="Pfam" id="PF13808">
    <property type="entry name" value="DDE_Tnp_1_assoc"/>
    <property type="match status" value="1"/>
</dbReference>
<dbReference type="PANTHER" id="PTHR30298:SF0">
    <property type="entry name" value="PROTEIN YBFL-RELATED"/>
    <property type="match status" value="1"/>
</dbReference>
<dbReference type="PANTHER" id="PTHR30298">
    <property type="entry name" value="H REPEAT-ASSOCIATED PREDICTED TRANSPOSASE"/>
    <property type="match status" value="1"/>
</dbReference>
<accession>A0ABU9BED7</accession>
<proteinExistence type="predicted"/>